<dbReference type="InterPro" id="IPR003788">
    <property type="entry name" value="NDUFAF7"/>
</dbReference>
<keyword evidence="1" id="KW-0489">Methyltransferase</keyword>
<dbReference type="InterPro" id="IPR038375">
    <property type="entry name" value="NDUFAF7_sf"/>
</dbReference>
<keyword evidence="4" id="KW-1185">Reference proteome</keyword>
<protein>
    <recommendedName>
        <fullName evidence="5">SAM-dependent MidA family methyltransferase</fullName>
    </recommendedName>
</protein>
<accession>A0A919S5I7</accession>
<dbReference type="Proteomes" id="UP000681340">
    <property type="component" value="Unassembled WGS sequence"/>
</dbReference>
<name>A0A919S5I7_9ACTN</name>
<organism evidence="3 4">
    <name type="scientific">Actinoplanes auranticolor</name>
    <dbReference type="NCBI Taxonomy" id="47988"/>
    <lineage>
        <taxon>Bacteria</taxon>
        <taxon>Bacillati</taxon>
        <taxon>Actinomycetota</taxon>
        <taxon>Actinomycetes</taxon>
        <taxon>Micromonosporales</taxon>
        <taxon>Micromonosporaceae</taxon>
        <taxon>Actinoplanes</taxon>
    </lineage>
</organism>
<evidence type="ECO:0000256" key="2">
    <source>
        <dbReference type="ARBA" id="ARBA00022679"/>
    </source>
</evidence>
<dbReference type="EMBL" id="BOQL01000017">
    <property type="protein sequence ID" value="GIM65577.1"/>
    <property type="molecule type" value="Genomic_DNA"/>
</dbReference>
<comment type="caution">
    <text evidence="3">The sequence shown here is derived from an EMBL/GenBank/DDBJ whole genome shotgun (WGS) entry which is preliminary data.</text>
</comment>
<evidence type="ECO:0000313" key="3">
    <source>
        <dbReference type="EMBL" id="GIM65577.1"/>
    </source>
</evidence>
<dbReference type="Gene3D" id="3.40.50.12710">
    <property type="match status" value="1"/>
</dbReference>
<dbReference type="Pfam" id="PF02636">
    <property type="entry name" value="Methyltransf_28"/>
    <property type="match status" value="1"/>
</dbReference>
<reference evidence="3" key="1">
    <citation type="submission" date="2021-03" db="EMBL/GenBank/DDBJ databases">
        <title>Whole genome shotgun sequence of Actinoplanes auranticolor NBRC 12245.</title>
        <authorList>
            <person name="Komaki H."/>
            <person name="Tamura T."/>
        </authorList>
    </citation>
    <scope>NUCLEOTIDE SEQUENCE</scope>
    <source>
        <strain evidence="3">NBRC 12245</strain>
    </source>
</reference>
<keyword evidence="2" id="KW-0808">Transferase</keyword>
<evidence type="ECO:0000313" key="4">
    <source>
        <dbReference type="Proteomes" id="UP000681340"/>
    </source>
</evidence>
<dbReference type="PANTHER" id="PTHR12049">
    <property type="entry name" value="PROTEIN ARGININE METHYLTRANSFERASE NDUFAF7, MITOCHONDRIAL"/>
    <property type="match status" value="1"/>
</dbReference>
<dbReference type="RefSeq" id="WP_212987924.1">
    <property type="nucleotide sequence ID" value="NZ_BAABEA010000017.1"/>
</dbReference>
<dbReference type="GO" id="GO:0035243">
    <property type="term" value="F:protein-arginine omega-N symmetric methyltransferase activity"/>
    <property type="evidence" value="ECO:0007669"/>
    <property type="project" value="TreeGrafter"/>
</dbReference>
<dbReference type="PANTHER" id="PTHR12049:SF7">
    <property type="entry name" value="PROTEIN ARGININE METHYLTRANSFERASE NDUFAF7, MITOCHONDRIAL"/>
    <property type="match status" value="1"/>
</dbReference>
<gene>
    <name evidence="3" type="ORF">Aau02nite_18170</name>
</gene>
<sequence>MTTALYGPDGFFTRAAEGPADHFRTSVHASPLFAGALLRLIRDVDAALGHPATLDVVDVGAGRGELLAALHALLDTDPAPGLARRVRFTGVEVAARPAGLPADISWQRYVPEHLTGMLLATEWLDNVPLDVAEVDAEGRARRVLVDPATGQERLGPDVDPADRFWLSRWWPAARPGDRIEIGWPRDVAWADAVAALRRGCALAVDYGHLRSARPALGTLTGYRQGRQVPPRPDGSTDVTAHVAVDSAAAAAGTAYRIISQRAALRALGVGGGRPPLELARTDPAAYLRALSSAGAAGELIDPAGLGAHWWLLHEVGIELRGTMLAMSELASESSTQRRTNVITGAPAEGMA</sequence>
<evidence type="ECO:0008006" key="5">
    <source>
        <dbReference type="Google" id="ProtNLM"/>
    </source>
</evidence>
<evidence type="ECO:0000256" key="1">
    <source>
        <dbReference type="ARBA" id="ARBA00022603"/>
    </source>
</evidence>
<proteinExistence type="predicted"/>
<dbReference type="AlphaFoldDB" id="A0A919S5I7"/>
<dbReference type="SUPFAM" id="SSF53335">
    <property type="entry name" value="S-adenosyl-L-methionine-dependent methyltransferases"/>
    <property type="match status" value="1"/>
</dbReference>
<dbReference type="GO" id="GO:0032259">
    <property type="term" value="P:methylation"/>
    <property type="evidence" value="ECO:0007669"/>
    <property type="project" value="UniProtKB-KW"/>
</dbReference>
<dbReference type="InterPro" id="IPR029063">
    <property type="entry name" value="SAM-dependent_MTases_sf"/>
</dbReference>